<feature type="domain" description="Tyr recombinase" evidence="11">
    <location>
        <begin position="109"/>
        <end position="291"/>
    </location>
</feature>
<dbReference type="GO" id="GO:0009037">
    <property type="term" value="F:tyrosine-based site-specific recombinase activity"/>
    <property type="evidence" value="ECO:0007669"/>
    <property type="project" value="UniProtKB-UniRule"/>
</dbReference>
<dbReference type="InterPro" id="IPR004107">
    <property type="entry name" value="Integrase_SAM-like_N"/>
</dbReference>
<dbReference type="CDD" id="cd00798">
    <property type="entry name" value="INT_XerDC_C"/>
    <property type="match status" value="1"/>
</dbReference>
<dbReference type="InterPro" id="IPR023009">
    <property type="entry name" value="Tyrosine_recombinase_XerC/XerD"/>
</dbReference>
<feature type="active site" description="O-(3'-phospho-DNA)-tyrosine intermediate" evidence="10">
    <location>
        <position position="278"/>
    </location>
</feature>
<dbReference type="Pfam" id="PF02899">
    <property type="entry name" value="Phage_int_SAM_1"/>
    <property type="match status" value="1"/>
</dbReference>
<dbReference type="InterPro" id="IPR044068">
    <property type="entry name" value="CB"/>
</dbReference>
<evidence type="ECO:0000256" key="2">
    <source>
        <dbReference type="ARBA" id="ARBA00010450"/>
    </source>
</evidence>
<feature type="active site" evidence="10">
    <location>
        <position position="148"/>
    </location>
</feature>
<comment type="similarity">
    <text evidence="10">Belongs to the 'phage' integrase family. XerC subfamily.</text>
</comment>
<dbReference type="EMBL" id="JACHHF010000007">
    <property type="protein sequence ID" value="MBB5176392.1"/>
    <property type="molecule type" value="Genomic_DNA"/>
</dbReference>
<dbReference type="NCBIfam" id="NF040815">
    <property type="entry name" value="recomb_XerA_Arch"/>
    <property type="match status" value="1"/>
</dbReference>
<dbReference type="Gene3D" id="1.10.150.130">
    <property type="match status" value="1"/>
</dbReference>
<reference evidence="13 14" key="1">
    <citation type="submission" date="2020-08" db="EMBL/GenBank/DDBJ databases">
        <title>Genomic Encyclopedia of Type Strains, Phase IV (KMG-IV): sequencing the most valuable type-strain genomes for metagenomic binning, comparative biology and taxonomic classification.</title>
        <authorList>
            <person name="Goeker M."/>
        </authorList>
    </citation>
    <scope>NUCLEOTIDE SEQUENCE [LARGE SCALE GENOMIC DNA]</scope>
    <source>
        <strain evidence="13 14">DSM 19163</strain>
    </source>
</reference>
<evidence type="ECO:0000256" key="5">
    <source>
        <dbReference type="ARBA" id="ARBA00022829"/>
    </source>
</evidence>
<dbReference type="NCBIfam" id="NF001399">
    <property type="entry name" value="PRK00283.1"/>
    <property type="match status" value="1"/>
</dbReference>
<feature type="active site" evidence="10">
    <location>
        <position position="172"/>
    </location>
</feature>
<comment type="subunit">
    <text evidence="10">Forms a cyclic heterotetrameric complex composed of two molecules of XerC and two molecules of XerD.</text>
</comment>
<keyword evidence="5 10" id="KW-0159">Chromosome partition</keyword>
<dbReference type="InterPro" id="IPR011010">
    <property type="entry name" value="DNA_brk_join_enz"/>
</dbReference>
<evidence type="ECO:0000256" key="1">
    <source>
        <dbReference type="ARBA" id="ARBA00004496"/>
    </source>
</evidence>
<feature type="active site" evidence="10">
    <location>
        <position position="246"/>
    </location>
</feature>
<evidence type="ECO:0000256" key="4">
    <source>
        <dbReference type="ARBA" id="ARBA00022618"/>
    </source>
</evidence>
<evidence type="ECO:0000256" key="6">
    <source>
        <dbReference type="ARBA" id="ARBA00022908"/>
    </source>
</evidence>
<comment type="function">
    <text evidence="10">Site-specific tyrosine recombinase, which acts by catalyzing the cutting and rejoining of the recombining DNA molecules. The XerC-XerD complex is essential to convert dimers of the bacterial chromosome into monomers to permit their segregation at cell division. It also contributes to the segregational stability of plasmids.</text>
</comment>
<evidence type="ECO:0000256" key="3">
    <source>
        <dbReference type="ARBA" id="ARBA00022490"/>
    </source>
</evidence>
<dbReference type="SUPFAM" id="SSF56349">
    <property type="entry name" value="DNA breaking-rejoining enzymes"/>
    <property type="match status" value="1"/>
</dbReference>
<comment type="similarity">
    <text evidence="2">Belongs to the 'phage' integrase family. XerD subfamily.</text>
</comment>
<evidence type="ECO:0000313" key="14">
    <source>
        <dbReference type="Proteomes" id="UP000579136"/>
    </source>
</evidence>
<evidence type="ECO:0000256" key="10">
    <source>
        <dbReference type="HAMAP-Rule" id="MF_01808"/>
    </source>
</evidence>
<dbReference type="InterPro" id="IPR013762">
    <property type="entry name" value="Integrase-like_cat_sf"/>
</dbReference>
<evidence type="ECO:0000256" key="9">
    <source>
        <dbReference type="ARBA" id="ARBA00023306"/>
    </source>
</evidence>
<feature type="active site" evidence="10">
    <location>
        <position position="243"/>
    </location>
</feature>
<dbReference type="NCBIfam" id="TIGR02225">
    <property type="entry name" value="recomb_XerD"/>
    <property type="match status" value="1"/>
</dbReference>
<feature type="active site" evidence="10">
    <location>
        <position position="269"/>
    </location>
</feature>
<comment type="caution">
    <text evidence="13">The sequence shown here is derived from an EMBL/GenBank/DDBJ whole genome shotgun (WGS) entry which is preliminary data.</text>
</comment>
<dbReference type="GO" id="GO:0051301">
    <property type="term" value="P:cell division"/>
    <property type="evidence" value="ECO:0007669"/>
    <property type="project" value="UniProtKB-KW"/>
</dbReference>
<dbReference type="PROSITE" id="PS51900">
    <property type="entry name" value="CB"/>
    <property type="match status" value="1"/>
</dbReference>
<dbReference type="InterPro" id="IPR050090">
    <property type="entry name" value="Tyrosine_recombinase_XerCD"/>
</dbReference>
<dbReference type="HAMAP" id="MF_01808">
    <property type="entry name" value="Recomb_XerC_XerD"/>
    <property type="match status" value="1"/>
</dbReference>
<dbReference type="InterPro" id="IPR010998">
    <property type="entry name" value="Integrase_recombinase_N"/>
</dbReference>
<dbReference type="GO" id="GO:0007059">
    <property type="term" value="P:chromosome segregation"/>
    <property type="evidence" value="ECO:0007669"/>
    <property type="project" value="UniProtKB-UniRule"/>
</dbReference>
<dbReference type="PANTHER" id="PTHR30349">
    <property type="entry name" value="PHAGE INTEGRASE-RELATED"/>
    <property type="match status" value="1"/>
</dbReference>
<dbReference type="RefSeq" id="WP_183674803.1">
    <property type="nucleotide sequence ID" value="NZ_CBCRYX010000008.1"/>
</dbReference>
<name>A0A9Q2D014_9STAP</name>
<dbReference type="PANTHER" id="PTHR30349:SF81">
    <property type="entry name" value="TYROSINE RECOMBINASE XERC"/>
    <property type="match status" value="1"/>
</dbReference>
<keyword evidence="3 10" id="KW-0963">Cytoplasm</keyword>
<dbReference type="Proteomes" id="UP000579136">
    <property type="component" value="Unassembled WGS sequence"/>
</dbReference>
<feature type="domain" description="Core-binding (CB)" evidence="12">
    <location>
        <begin position="3"/>
        <end position="88"/>
    </location>
</feature>
<dbReference type="GO" id="GO:0005737">
    <property type="term" value="C:cytoplasm"/>
    <property type="evidence" value="ECO:0007669"/>
    <property type="project" value="UniProtKB-SubCell"/>
</dbReference>
<dbReference type="GO" id="GO:0003677">
    <property type="term" value="F:DNA binding"/>
    <property type="evidence" value="ECO:0007669"/>
    <property type="project" value="UniProtKB-UniRule"/>
</dbReference>
<evidence type="ECO:0000259" key="11">
    <source>
        <dbReference type="PROSITE" id="PS51898"/>
    </source>
</evidence>
<evidence type="ECO:0000313" key="13">
    <source>
        <dbReference type="EMBL" id="MBB5176392.1"/>
    </source>
</evidence>
<dbReference type="InterPro" id="IPR011932">
    <property type="entry name" value="Recomb_XerD"/>
</dbReference>
<keyword evidence="9 10" id="KW-0131">Cell cycle</keyword>
<sequence>MNKENERDVHDYLSFLKIEKGLSKSTLDSYKQDLVLYQNFLEERQLTFNTITPTDIIQFLKVEKEKGKRSKTLARLQSTLKNFHQFLINDGKTEKNPAALLNSIKVEQTLPDSLSIEEMEIVLNTPEETTAGIRDKVMMELLYGTGIRVSELIDMKTLDVNSEMGFISVMGKGQKERIIPITDYVARLLREYIENTRIELLKSNDTDALFITNRGKPFSRQGVWKMIKKYGQMSGVLKNITPHTFRHTFATHLIENGADLRIVQELLGHTDIATTQIYTHLSKKSVKEMYDEFHPRK</sequence>
<gene>
    <name evidence="10" type="primary">xerC</name>
    <name evidence="13" type="ORF">HNQ45_001280</name>
</gene>
<dbReference type="AlphaFoldDB" id="A0A9Q2D014"/>
<accession>A0A9Q2D014</accession>
<keyword evidence="8 10" id="KW-0233">DNA recombination</keyword>
<dbReference type="Gene3D" id="1.10.443.10">
    <property type="entry name" value="Intergrase catalytic core"/>
    <property type="match status" value="1"/>
</dbReference>
<keyword evidence="7 10" id="KW-0238">DNA-binding</keyword>
<dbReference type="GO" id="GO:0006313">
    <property type="term" value="P:DNA transposition"/>
    <property type="evidence" value="ECO:0007669"/>
    <property type="project" value="UniProtKB-UniRule"/>
</dbReference>
<keyword evidence="4 10" id="KW-0132">Cell division</keyword>
<organism evidence="13 14">
    <name type="scientific">Nosocomiicoccus ampullae</name>
    <dbReference type="NCBI Taxonomy" id="489910"/>
    <lineage>
        <taxon>Bacteria</taxon>
        <taxon>Bacillati</taxon>
        <taxon>Bacillota</taxon>
        <taxon>Bacilli</taxon>
        <taxon>Bacillales</taxon>
        <taxon>Staphylococcaceae</taxon>
        <taxon>Nosocomiicoccus</taxon>
    </lineage>
</organism>
<comment type="subcellular location">
    <subcellularLocation>
        <location evidence="1 10">Cytoplasm</location>
    </subcellularLocation>
</comment>
<evidence type="ECO:0000259" key="12">
    <source>
        <dbReference type="PROSITE" id="PS51900"/>
    </source>
</evidence>
<dbReference type="InterPro" id="IPR002104">
    <property type="entry name" value="Integrase_catalytic"/>
</dbReference>
<keyword evidence="6 10" id="KW-0229">DNA integration</keyword>
<evidence type="ECO:0000256" key="7">
    <source>
        <dbReference type="ARBA" id="ARBA00023125"/>
    </source>
</evidence>
<evidence type="ECO:0000256" key="8">
    <source>
        <dbReference type="ARBA" id="ARBA00023172"/>
    </source>
</evidence>
<dbReference type="Pfam" id="PF00589">
    <property type="entry name" value="Phage_integrase"/>
    <property type="match status" value="1"/>
</dbReference>
<proteinExistence type="inferred from homology"/>
<dbReference type="PROSITE" id="PS51898">
    <property type="entry name" value="TYR_RECOMBINASE"/>
    <property type="match status" value="1"/>
</dbReference>
<protein>
    <recommendedName>
        <fullName evidence="10">Tyrosine recombinase XerC</fullName>
    </recommendedName>
</protein>
<keyword evidence="14" id="KW-1185">Reference proteome</keyword>